<feature type="compositionally biased region" description="Polar residues" evidence="1">
    <location>
        <begin position="111"/>
        <end position="121"/>
    </location>
</feature>
<keyword evidence="3" id="KW-1185">Reference proteome</keyword>
<dbReference type="AlphaFoldDB" id="A0A0G2I2W1"/>
<feature type="compositionally biased region" description="Basic and acidic residues" evidence="1">
    <location>
        <begin position="46"/>
        <end position="71"/>
    </location>
</feature>
<sequence length="271" mass="30228">MEKQPLLRNCRLTGGARSLLRQMTSFRDLREQENTGQATRRVLVGRAHEQAEHERRKEERRLAREKDKAKTDSPVTESKGKEVEAPPSADRSHRSSRRHSSTRHSVASASNTARTEASTAAPSKKFFDLKNGQSVIGSGFGGPLTADSASTTTKDKDTVSSSRRSKDVTRPPPVELKRSSTTRSSKGVRRSLEQSHAKLQKAREQESTKAAKESRPRRGDSSSPGPADAKKTKDDDKHRKSRLERREKEDRDEKKKGPGGLKGMFKKLFSN</sequence>
<evidence type="ECO:0000313" key="2">
    <source>
        <dbReference type="EMBL" id="KKY34330.1"/>
    </source>
</evidence>
<reference evidence="2 3" key="1">
    <citation type="submission" date="2015-05" db="EMBL/GenBank/DDBJ databases">
        <title>Distinctive expansion of gene families associated with plant cell wall degradation and secondary metabolism in the genomes of grapevine trunk pathogens.</title>
        <authorList>
            <person name="Lawrence D.P."/>
            <person name="Travadon R."/>
            <person name="Rolshausen P.E."/>
            <person name="Baumgartner K."/>
        </authorList>
    </citation>
    <scope>NUCLEOTIDE SEQUENCE [LARGE SCALE GENOMIC DNA]</scope>
    <source>
        <strain evidence="2">DA912</strain>
    </source>
</reference>
<evidence type="ECO:0000256" key="1">
    <source>
        <dbReference type="SAM" id="MobiDB-lite"/>
    </source>
</evidence>
<dbReference type="EMBL" id="LCUC01000209">
    <property type="protein sequence ID" value="KKY34330.1"/>
    <property type="molecule type" value="Genomic_DNA"/>
</dbReference>
<gene>
    <name evidence="2" type="ORF">UCDDA912_g05735</name>
</gene>
<dbReference type="Proteomes" id="UP000034680">
    <property type="component" value="Unassembled WGS sequence"/>
</dbReference>
<comment type="caution">
    <text evidence="2">The sequence shown here is derived from an EMBL/GenBank/DDBJ whole genome shotgun (WGS) entry which is preliminary data.</text>
</comment>
<feature type="compositionally biased region" description="Basic and acidic residues" evidence="1">
    <location>
        <begin position="190"/>
        <end position="220"/>
    </location>
</feature>
<feature type="compositionally biased region" description="Basic and acidic residues" evidence="1">
    <location>
        <begin position="228"/>
        <end position="256"/>
    </location>
</feature>
<feature type="region of interest" description="Disordered" evidence="1">
    <location>
        <begin position="27"/>
        <end position="271"/>
    </location>
</feature>
<name>A0A0G2I2W1_9PEZI</name>
<accession>A0A0G2I2W1</accession>
<dbReference type="OrthoDB" id="5245686at2759"/>
<feature type="compositionally biased region" description="Basic and acidic residues" evidence="1">
    <location>
        <begin position="153"/>
        <end position="169"/>
    </location>
</feature>
<reference evidence="2 3" key="2">
    <citation type="submission" date="2015-05" db="EMBL/GenBank/DDBJ databases">
        <authorList>
            <person name="Morales-Cruz A."/>
            <person name="Amrine K.C."/>
            <person name="Cantu D."/>
        </authorList>
    </citation>
    <scope>NUCLEOTIDE SEQUENCE [LARGE SCALE GENOMIC DNA]</scope>
    <source>
        <strain evidence="2">DA912</strain>
    </source>
</reference>
<evidence type="ECO:0000313" key="3">
    <source>
        <dbReference type="Proteomes" id="UP000034680"/>
    </source>
</evidence>
<proteinExistence type="predicted"/>
<organism evidence="2 3">
    <name type="scientific">Diaporthe ampelina</name>
    <dbReference type="NCBI Taxonomy" id="1214573"/>
    <lineage>
        <taxon>Eukaryota</taxon>
        <taxon>Fungi</taxon>
        <taxon>Dikarya</taxon>
        <taxon>Ascomycota</taxon>
        <taxon>Pezizomycotina</taxon>
        <taxon>Sordariomycetes</taxon>
        <taxon>Sordariomycetidae</taxon>
        <taxon>Diaporthales</taxon>
        <taxon>Diaporthaceae</taxon>
        <taxon>Diaporthe</taxon>
    </lineage>
</organism>
<protein>
    <submittedName>
        <fullName evidence="2">Uncharacterized protein</fullName>
    </submittedName>
</protein>